<reference evidence="2" key="1">
    <citation type="submission" date="2018-11" db="EMBL/GenBank/DDBJ databases">
        <authorList>
            <person name="Alioto T."/>
            <person name="Alioto T."/>
        </authorList>
    </citation>
    <scope>NUCLEOTIDE SEQUENCE</scope>
</reference>
<evidence type="ECO:0000256" key="1">
    <source>
        <dbReference type="SAM" id="Phobius"/>
    </source>
</evidence>
<sequence length="158" mass="17812">MLEILFYGRNKSTSVLTKITVQSRVLIGQTYPALSLDAMEQMTIQMDIHTYKTCKTKTQQIHLDFLDRDILSGNNNNTTTNTLNKDEYNIKEETSIDLNVILASLFGALSTVAVALVAARYRDGKNTLKDEVPEIKVQEQHLISNGKQDEVHEKKLAV</sequence>
<dbReference type="Proteomes" id="UP000596742">
    <property type="component" value="Unassembled WGS sequence"/>
</dbReference>
<keyword evidence="3" id="KW-1185">Reference proteome</keyword>
<keyword evidence="1" id="KW-1133">Transmembrane helix</keyword>
<proteinExistence type="predicted"/>
<gene>
    <name evidence="2" type="ORF">MGAL_10B073889</name>
</gene>
<accession>A0A8B6D529</accession>
<feature type="transmembrane region" description="Helical" evidence="1">
    <location>
        <begin position="98"/>
        <end position="119"/>
    </location>
</feature>
<evidence type="ECO:0000313" key="3">
    <source>
        <dbReference type="Proteomes" id="UP000596742"/>
    </source>
</evidence>
<dbReference type="EMBL" id="UYJE01002810">
    <property type="protein sequence ID" value="VDI13870.1"/>
    <property type="molecule type" value="Genomic_DNA"/>
</dbReference>
<evidence type="ECO:0000313" key="2">
    <source>
        <dbReference type="EMBL" id="VDI13870.1"/>
    </source>
</evidence>
<organism evidence="2 3">
    <name type="scientific">Mytilus galloprovincialis</name>
    <name type="common">Mediterranean mussel</name>
    <dbReference type="NCBI Taxonomy" id="29158"/>
    <lineage>
        <taxon>Eukaryota</taxon>
        <taxon>Metazoa</taxon>
        <taxon>Spiralia</taxon>
        <taxon>Lophotrochozoa</taxon>
        <taxon>Mollusca</taxon>
        <taxon>Bivalvia</taxon>
        <taxon>Autobranchia</taxon>
        <taxon>Pteriomorphia</taxon>
        <taxon>Mytilida</taxon>
        <taxon>Mytiloidea</taxon>
        <taxon>Mytilidae</taxon>
        <taxon>Mytilinae</taxon>
        <taxon>Mytilus</taxon>
    </lineage>
</organism>
<keyword evidence="1" id="KW-0812">Transmembrane</keyword>
<name>A0A8B6D529_MYTGA</name>
<comment type="caution">
    <text evidence="2">The sequence shown here is derived from an EMBL/GenBank/DDBJ whole genome shotgun (WGS) entry which is preliminary data.</text>
</comment>
<protein>
    <submittedName>
        <fullName evidence="2">Uncharacterized protein</fullName>
    </submittedName>
</protein>
<dbReference type="AlphaFoldDB" id="A0A8B6D529"/>
<keyword evidence="1" id="KW-0472">Membrane</keyword>